<accession>W6XYK5</accession>
<dbReference type="eggNOG" id="ENOG502SS2T">
    <property type="taxonomic scope" value="Eukaryota"/>
</dbReference>
<dbReference type="GeneID" id="19150187"/>
<dbReference type="HOGENOM" id="CLU_057547_3_1_1"/>
<dbReference type="OrthoDB" id="4500473at2759"/>
<evidence type="ECO:0000313" key="2">
    <source>
        <dbReference type="Proteomes" id="UP000053841"/>
    </source>
</evidence>
<keyword evidence="2" id="KW-1185">Reference proteome</keyword>
<gene>
    <name evidence="1" type="ORF">COCCADRAFT_5738</name>
</gene>
<reference evidence="1 2" key="1">
    <citation type="journal article" date="2013" name="PLoS Genet.">
        <title>Comparative genome structure, secondary metabolite, and effector coding capacity across Cochliobolus pathogens.</title>
        <authorList>
            <person name="Condon B.J."/>
            <person name="Leng Y."/>
            <person name="Wu D."/>
            <person name="Bushley K.E."/>
            <person name="Ohm R.A."/>
            <person name="Otillar R."/>
            <person name="Martin J."/>
            <person name="Schackwitz W."/>
            <person name="Grimwood J."/>
            <person name="MohdZainudin N."/>
            <person name="Xue C."/>
            <person name="Wang R."/>
            <person name="Manning V.A."/>
            <person name="Dhillon B."/>
            <person name="Tu Z.J."/>
            <person name="Steffenson B.J."/>
            <person name="Salamov A."/>
            <person name="Sun H."/>
            <person name="Lowry S."/>
            <person name="LaButti K."/>
            <person name="Han J."/>
            <person name="Copeland A."/>
            <person name="Lindquist E."/>
            <person name="Barry K."/>
            <person name="Schmutz J."/>
            <person name="Baker S.E."/>
            <person name="Ciuffetti L.M."/>
            <person name="Grigoriev I.V."/>
            <person name="Zhong S."/>
            <person name="Turgeon B.G."/>
        </authorList>
    </citation>
    <scope>NUCLEOTIDE SEQUENCE [LARGE SCALE GENOMIC DNA]</scope>
    <source>
        <strain evidence="1 2">26-R-13</strain>
    </source>
</reference>
<protein>
    <submittedName>
        <fullName evidence="1">Uncharacterized protein</fullName>
    </submittedName>
</protein>
<proteinExistence type="predicted"/>
<dbReference type="RefSeq" id="XP_007713108.1">
    <property type="nucleotide sequence ID" value="XM_007714918.1"/>
</dbReference>
<name>W6XYK5_COCC2</name>
<evidence type="ECO:0000313" key="1">
    <source>
        <dbReference type="EMBL" id="EUC32552.1"/>
    </source>
</evidence>
<dbReference type="AlphaFoldDB" id="W6XYK5"/>
<organism evidence="1 2">
    <name type="scientific">Cochliobolus carbonum (strain 26-R-13)</name>
    <name type="common">Maize leaf spot fungus</name>
    <name type="synonym">Bipolaris zeicola</name>
    <dbReference type="NCBI Taxonomy" id="930089"/>
    <lineage>
        <taxon>Eukaryota</taxon>
        <taxon>Fungi</taxon>
        <taxon>Dikarya</taxon>
        <taxon>Ascomycota</taxon>
        <taxon>Pezizomycotina</taxon>
        <taxon>Dothideomycetes</taxon>
        <taxon>Pleosporomycetidae</taxon>
        <taxon>Pleosporales</taxon>
        <taxon>Pleosporineae</taxon>
        <taxon>Pleosporaceae</taxon>
        <taxon>Bipolaris</taxon>
    </lineage>
</organism>
<dbReference type="EMBL" id="KI964630">
    <property type="protein sequence ID" value="EUC32552.1"/>
    <property type="molecule type" value="Genomic_DNA"/>
</dbReference>
<sequence>MPGTWFLPSDFTFTTEGPLRLSMVIPHWSRPTTVFAEMGSGSSSAVTLPAVKTTVERNRAFNRSKPRSNSVGMWAKFEGLASGLANTETGKSRITDYSTTDHKIRTFVDPLMPETVSTIANLPTVQKRINSGMFGKRAVYVVTGLRIATSSFTVTEEDSSNLSIEVEGSGPASGTTPVEVGGKIKHESGKTAMNSYDTAPGIVFAYQIHVIRTRRAGVETELFSHTSGFLTGEGGQKEDPLVVVDATKEEIDEDLEEEIDYESAQIGEDETCIYLLPKA</sequence>
<dbReference type="KEGG" id="bze:COCCADRAFT_5738"/>
<dbReference type="Proteomes" id="UP000053841">
    <property type="component" value="Unassembled WGS sequence"/>
</dbReference>